<dbReference type="InterPro" id="IPR028082">
    <property type="entry name" value="Peripla_BP_I"/>
</dbReference>
<dbReference type="InterPro" id="IPR046335">
    <property type="entry name" value="LacI/GalR-like_sensor"/>
</dbReference>
<dbReference type="SUPFAM" id="SSF53822">
    <property type="entry name" value="Periplasmic binding protein-like I"/>
    <property type="match status" value="1"/>
</dbReference>
<dbReference type="PROSITE" id="PS50932">
    <property type="entry name" value="HTH_LACI_2"/>
    <property type="match status" value="1"/>
</dbReference>
<dbReference type="RefSeq" id="WP_184223664.1">
    <property type="nucleotide sequence ID" value="NZ_JACIIU010000013.1"/>
</dbReference>
<dbReference type="GO" id="GO:0003700">
    <property type="term" value="F:DNA-binding transcription factor activity"/>
    <property type="evidence" value="ECO:0007669"/>
    <property type="project" value="TreeGrafter"/>
</dbReference>
<dbReference type="SMART" id="SM00354">
    <property type="entry name" value="HTH_LACI"/>
    <property type="match status" value="1"/>
</dbReference>
<proteinExistence type="predicted"/>
<dbReference type="EMBL" id="JACIIU010000013">
    <property type="protein sequence ID" value="MBB6261883.1"/>
    <property type="molecule type" value="Genomic_DNA"/>
</dbReference>
<dbReference type="SUPFAM" id="SSF47413">
    <property type="entry name" value="lambda repressor-like DNA-binding domains"/>
    <property type="match status" value="1"/>
</dbReference>
<gene>
    <name evidence="5" type="ORF">FHS77_002450</name>
</gene>
<keyword evidence="2" id="KW-0238">DNA-binding</keyword>
<dbReference type="InterPro" id="IPR010982">
    <property type="entry name" value="Lambda_DNA-bd_dom_sf"/>
</dbReference>
<sequence length="337" mass="36099">MIKQIKGVTISQVAEAAGVARSSVSRAFTRPDMLSPETVTRILNAAKALGYVPNHTARALSTGRYGNIALTVPDIANPFFPPLIQASQMEADRSDFCIFLGNGSEDPVQEDKLLKRFAGQVEGFVLASSRLSDAQIREHASQHPLVLINRDVEGIARVLIDSGTGVWQAVEHLARLGHRKIVYVSGPSTSWSNQQRSAAVRDASEKFNLTAQTVATIVPSFEAGKNAVDAILKTGASAAIAFDDLTAQGVLAGMAERHVIVPKDFSLIGCDDVLGAMTYPALTSVSNQSSEAGRVAVSLLMEILQAGTIRDVRHTLETHLVIRDTMTNIPAEFALVD</sequence>
<evidence type="ECO:0000256" key="1">
    <source>
        <dbReference type="ARBA" id="ARBA00023015"/>
    </source>
</evidence>
<feature type="domain" description="HTH lacI-type" evidence="4">
    <location>
        <begin position="8"/>
        <end position="62"/>
    </location>
</feature>
<dbReference type="Pfam" id="PF13377">
    <property type="entry name" value="Peripla_BP_3"/>
    <property type="match status" value="1"/>
</dbReference>
<evidence type="ECO:0000256" key="3">
    <source>
        <dbReference type="ARBA" id="ARBA00023163"/>
    </source>
</evidence>
<dbReference type="GO" id="GO:0000976">
    <property type="term" value="F:transcription cis-regulatory region binding"/>
    <property type="evidence" value="ECO:0007669"/>
    <property type="project" value="TreeGrafter"/>
</dbReference>
<dbReference type="PANTHER" id="PTHR30146:SF138">
    <property type="entry name" value="TRANSCRIPTIONAL REGULATORY PROTEIN"/>
    <property type="match status" value="1"/>
</dbReference>
<dbReference type="InterPro" id="IPR000843">
    <property type="entry name" value="HTH_LacI"/>
</dbReference>
<keyword evidence="3" id="KW-0804">Transcription</keyword>
<evidence type="ECO:0000313" key="5">
    <source>
        <dbReference type="EMBL" id="MBB6261883.1"/>
    </source>
</evidence>
<name>A0A841LUS6_9HYPH</name>
<evidence type="ECO:0000259" key="4">
    <source>
        <dbReference type="PROSITE" id="PS50932"/>
    </source>
</evidence>
<dbReference type="Pfam" id="PF00356">
    <property type="entry name" value="LacI"/>
    <property type="match status" value="1"/>
</dbReference>
<dbReference type="Proteomes" id="UP000555393">
    <property type="component" value="Unassembled WGS sequence"/>
</dbReference>
<dbReference type="Gene3D" id="3.40.50.2300">
    <property type="match status" value="2"/>
</dbReference>
<accession>A0A841LUS6</accession>
<evidence type="ECO:0000256" key="2">
    <source>
        <dbReference type="ARBA" id="ARBA00023125"/>
    </source>
</evidence>
<reference evidence="5 6" key="1">
    <citation type="submission" date="2020-08" db="EMBL/GenBank/DDBJ databases">
        <title>Genomic Encyclopedia of Type Strains, Phase IV (KMG-IV): sequencing the most valuable type-strain genomes for metagenomic binning, comparative biology and taxonomic classification.</title>
        <authorList>
            <person name="Goeker M."/>
        </authorList>
    </citation>
    <scope>NUCLEOTIDE SEQUENCE [LARGE SCALE GENOMIC DNA]</scope>
    <source>
        <strain evidence="5 6">DSM 22336</strain>
    </source>
</reference>
<dbReference type="CDD" id="cd06267">
    <property type="entry name" value="PBP1_LacI_sugar_binding-like"/>
    <property type="match status" value="1"/>
</dbReference>
<protein>
    <submittedName>
        <fullName evidence="5">LacI family transcriptional regulator</fullName>
    </submittedName>
</protein>
<dbReference type="PANTHER" id="PTHR30146">
    <property type="entry name" value="LACI-RELATED TRANSCRIPTIONAL REPRESSOR"/>
    <property type="match status" value="1"/>
</dbReference>
<dbReference type="CDD" id="cd01392">
    <property type="entry name" value="HTH_LacI"/>
    <property type="match status" value="1"/>
</dbReference>
<evidence type="ECO:0000313" key="6">
    <source>
        <dbReference type="Proteomes" id="UP000555393"/>
    </source>
</evidence>
<organism evidence="5 6">
    <name type="scientific">Paenochrobactrum gallinarii</name>
    <dbReference type="NCBI Taxonomy" id="643673"/>
    <lineage>
        <taxon>Bacteria</taxon>
        <taxon>Pseudomonadati</taxon>
        <taxon>Pseudomonadota</taxon>
        <taxon>Alphaproteobacteria</taxon>
        <taxon>Hyphomicrobiales</taxon>
        <taxon>Brucellaceae</taxon>
        <taxon>Paenochrobactrum</taxon>
    </lineage>
</organism>
<dbReference type="Gene3D" id="1.10.260.40">
    <property type="entry name" value="lambda repressor-like DNA-binding domains"/>
    <property type="match status" value="1"/>
</dbReference>
<comment type="caution">
    <text evidence="5">The sequence shown here is derived from an EMBL/GenBank/DDBJ whole genome shotgun (WGS) entry which is preliminary data.</text>
</comment>
<keyword evidence="6" id="KW-1185">Reference proteome</keyword>
<dbReference type="AlphaFoldDB" id="A0A841LUS6"/>
<keyword evidence="1" id="KW-0805">Transcription regulation</keyword>